<dbReference type="STRING" id="1036779.SAMN04515666_1011052"/>
<dbReference type="InterPro" id="IPR000182">
    <property type="entry name" value="GNAT_dom"/>
</dbReference>
<evidence type="ECO:0000313" key="3">
    <source>
        <dbReference type="Proteomes" id="UP000199664"/>
    </source>
</evidence>
<dbReference type="PANTHER" id="PTHR47237">
    <property type="entry name" value="SLL0310 PROTEIN"/>
    <property type="match status" value="1"/>
</dbReference>
<dbReference type="InterPro" id="IPR041496">
    <property type="entry name" value="YitH/HolE_GNAT"/>
</dbReference>
<proteinExistence type="predicted"/>
<accession>A0A1H7INC5</accession>
<dbReference type="PANTHER" id="PTHR47237:SF2">
    <property type="entry name" value="BLL4206 PROTEIN"/>
    <property type="match status" value="1"/>
</dbReference>
<dbReference type="Pfam" id="PF18014">
    <property type="entry name" value="Acetyltransf_18"/>
    <property type="match status" value="1"/>
</dbReference>
<reference evidence="3" key="1">
    <citation type="submission" date="2016-10" db="EMBL/GenBank/DDBJ databases">
        <authorList>
            <person name="Varghese N."/>
            <person name="Submissions S."/>
        </authorList>
    </citation>
    <scope>NUCLEOTIDE SEQUENCE [LARGE SCALE GENOMIC DNA]</scope>
    <source>
        <strain evidence="3">LMG 26383,CCUG 61248,R- 45681</strain>
    </source>
</reference>
<dbReference type="Proteomes" id="UP000199664">
    <property type="component" value="Unassembled WGS sequence"/>
</dbReference>
<dbReference type="PROSITE" id="PS51186">
    <property type="entry name" value="GNAT"/>
    <property type="match status" value="1"/>
</dbReference>
<dbReference type="SUPFAM" id="SSF55729">
    <property type="entry name" value="Acyl-CoA N-acyltransferases (Nat)"/>
    <property type="match status" value="1"/>
</dbReference>
<protein>
    <submittedName>
        <fullName evidence="2">Acetyltransferase (GNAT) domain-containing protein</fullName>
    </submittedName>
</protein>
<feature type="domain" description="N-acetyltransferase" evidence="1">
    <location>
        <begin position="21"/>
        <end position="154"/>
    </location>
</feature>
<name>A0A1H7INC5_9HYPH</name>
<keyword evidence="3" id="KW-1185">Reference proteome</keyword>
<dbReference type="Gene3D" id="3.40.630.90">
    <property type="match status" value="1"/>
</dbReference>
<keyword evidence="2" id="KW-0808">Transferase</keyword>
<evidence type="ECO:0000313" key="2">
    <source>
        <dbReference type="EMBL" id="SEK63918.1"/>
    </source>
</evidence>
<dbReference type="EMBL" id="FOAN01000001">
    <property type="protein sequence ID" value="SEK63918.1"/>
    <property type="molecule type" value="Genomic_DNA"/>
</dbReference>
<dbReference type="Gene3D" id="3.40.630.30">
    <property type="match status" value="1"/>
</dbReference>
<gene>
    <name evidence="2" type="ORF">SAMN04515666_1011052</name>
</gene>
<organism evidence="2 3">
    <name type="scientific">Bosea lupini</name>
    <dbReference type="NCBI Taxonomy" id="1036779"/>
    <lineage>
        <taxon>Bacteria</taxon>
        <taxon>Pseudomonadati</taxon>
        <taxon>Pseudomonadota</taxon>
        <taxon>Alphaproteobacteria</taxon>
        <taxon>Hyphomicrobiales</taxon>
        <taxon>Boseaceae</taxon>
        <taxon>Bosea</taxon>
    </lineage>
</organism>
<dbReference type="AlphaFoldDB" id="A0A1H7INC5"/>
<dbReference type="InterPro" id="IPR052729">
    <property type="entry name" value="Acyl/Acetyltrans_Enzymes"/>
</dbReference>
<evidence type="ECO:0000259" key="1">
    <source>
        <dbReference type="PROSITE" id="PS51186"/>
    </source>
</evidence>
<dbReference type="GO" id="GO:0016747">
    <property type="term" value="F:acyltransferase activity, transferring groups other than amino-acyl groups"/>
    <property type="evidence" value="ECO:0007669"/>
    <property type="project" value="InterPro"/>
</dbReference>
<dbReference type="InterPro" id="IPR016181">
    <property type="entry name" value="Acyl_CoA_acyltransferase"/>
</dbReference>
<dbReference type="Pfam" id="PF13508">
    <property type="entry name" value="Acetyltransf_7"/>
    <property type="match status" value="1"/>
</dbReference>
<dbReference type="CDD" id="cd04301">
    <property type="entry name" value="NAT_SF"/>
    <property type="match status" value="1"/>
</dbReference>
<dbReference type="RefSeq" id="WP_167561525.1">
    <property type="nucleotide sequence ID" value="NZ_FOAN01000001.1"/>
</dbReference>
<sequence length="298" mass="31354">MSSLASAAGTGMTGIAASDALTLRAIRIDDAASCAELSRYVGWPHRREDWEFVIGLGHGLVAERNGELVATGQWWPYGESHATVGMIIVAPEQQGAGIGKRLMQELLAQAGQRSLMLNATVAGAPLYVRLGFRSWGGGVRQYHGHALVVAEPAPTLGKRLRLGSPGDLAMLERLDREATGLERGPVLAALLKCGECLLLEQAGQPVGFSILRDFGRGKVVGPVVAADEMDARTLIACWLHGRAGQFIRVDLPLGSGLGDWLVQHGLAPAGDVTAMVRGDLPVASGPARLHALVTQALG</sequence>